<evidence type="ECO:0008006" key="4">
    <source>
        <dbReference type="Google" id="ProtNLM"/>
    </source>
</evidence>
<organism evidence="2 3">
    <name type="scientific">Austropuccinia psidii MF-1</name>
    <dbReference type="NCBI Taxonomy" id="1389203"/>
    <lineage>
        <taxon>Eukaryota</taxon>
        <taxon>Fungi</taxon>
        <taxon>Dikarya</taxon>
        <taxon>Basidiomycota</taxon>
        <taxon>Pucciniomycotina</taxon>
        <taxon>Pucciniomycetes</taxon>
        <taxon>Pucciniales</taxon>
        <taxon>Sphaerophragmiaceae</taxon>
        <taxon>Austropuccinia</taxon>
    </lineage>
</organism>
<dbReference type="Proteomes" id="UP000765509">
    <property type="component" value="Unassembled WGS sequence"/>
</dbReference>
<dbReference type="AlphaFoldDB" id="A0A9Q3EXF4"/>
<sequence length="124" mass="14156">MWLRQWSTECQIHNFLQAIPVHKDNQSCINTASGNCNLNNKRMKHVNIQLHFIKEIVQSSQIKLIYTPTDRMLADFLTKSVSKPILTRSLCQLGVLTLEERGDVENQNSEFTSKSSNTQTSTCS</sequence>
<evidence type="ECO:0000256" key="1">
    <source>
        <dbReference type="SAM" id="MobiDB-lite"/>
    </source>
</evidence>
<gene>
    <name evidence="2" type="ORF">O181_069563</name>
</gene>
<accession>A0A9Q3EXF4</accession>
<protein>
    <recommendedName>
        <fullName evidence="4">Copia protein</fullName>
    </recommendedName>
</protein>
<dbReference type="OrthoDB" id="3344688at2759"/>
<keyword evidence="3" id="KW-1185">Reference proteome</keyword>
<proteinExistence type="predicted"/>
<feature type="region of interest" description="Disordered" evidence="1">
    <location>
        <begin position="105"/>
        <end position="124"/>
    </location>
</feature>
<name>A0A9Q3EXF4_9BASI</name>
<evidence type="ECO:0000313" key="3">
    <source>
        <dbReference type="Proteomes" id="UP000765509"/>
    </source>
</evidence>
<dbReference type="EMBL" id="AVOT02035478">
    <property type="protein sequence ID" value="MBW0529848.1"/>
    <property type="molecule type" value="Genomic_DNA"/>
</dbReference>
<reference evidence="2" key="1">
    <citation type="submission" date="2021-03" db="EMBL/GenBank/DDBJ databases">
        <title>Draft genome sequence of rust myrtle Austropuccinia psidii MF-1, a brazilian biotype.</title>
        <authorList>
            <person name="Quecine M.C."/>
            <person name="Pachon D.M.R."/>
            <person name="Bonatelli M.L."/>
            <person name="Correr F.H."/>
            <person name="Franceschini L.M."/>
            <person name="Leite T.F."/>
            <person name="Margarido G.R.A."/>
            <person name="Almeida C.A."/>
            <person name="Ferrarezi J.A."/>
            <person name="Labate C.A."/>
        </authorList>
    </citation>
    <scope>NUCLEOTIDE SEQUENCE</scope>
    <source>
        <strain evidence="2">MF-1</strain>
    </source>
</reference>
<comment type="caution">
    <text evidence="2">The sequence shown here is derived from an EMBL/GenBank/DDBJ whole genome shotgun (WGS) entry which is preliminary data.</text>
</comment>
<evidence type="ECO:0000313" key="2">
    <source>
        <dbReference type="EMBL" id="MBW0529848.1"/>
    </source>
</evidence>
<dbReference type="CDD" id="cd09272">
    <property type="entry name" value="RNase_HI_RT_Ty1"/>
    <property type="match status" value="1"/>
</dbReference>